<feature type="transmembrane region" description="Helical" evidence="7">
    <location>
        <begin position="150"/>
        <end position="169"/>
    </location>
</feature>
<proteinExistence type="inferred from homology"/>
<evidence type="ECO:0000256" key="7">
    <source>
        <dbReference type="RuleBase" id="RU363032"/>
    </source>
</evidence>
<evidence type="ECO:0000256" key="4">
    <source>
        <dbReference type="ARBA" id="ARBA00022692"/>
    </source>
</evidence>
<comment type="caution">
    <text evidence="9">The sequence shown here is derived from an EMBL/GenBank/DDBJ whole genome shotgun (WGS) entry which is preliminary data.</text>
</comment>
<organism evidence="9 10">
    <name type="scientific">Cohnella silvisoli</name>
    <dbReference type="NCBI Taxonomy" id="2873699"/>
    <lineage>
        <taxon>Bacteria</taxon>
        <taxon>Bacillati</taxon>
        <taxon>Bacillota</taxon>
        <taxon>Bacilli</taxon>
        <taxon>Bacillales</taxon>
        <taxon>Paenibacillaceae</taxon>
        <taxon>Cohnella</taxon>
    </lineage>
</organism>
<dbReference type="SUPFAM" id="SSF161098">
    <property type="entry name" value="MetI-like"/>
    <property type="match status" value="1"/>
</dbReference>
<dbReference type="EMBL" id="JASKHM010000016">
    <property type="protein sequence ID" value="MEQ4485635.1"/>
    <property type="molecule type" value="Genomic_DNA"/>
</dbReference>
<dbReference type="Proteomes" id="UP001493487">
    <property type="component" value="Unassembled WGS sequence"/>
</dbReference>
<keyword evidence="2 7" id="KW-0813">Transport</keyword>
<feature type="transmembrane region" description="Helical" evidence="7">
    <location>
        <begin position="117"/>
        <end position="138"/>
    </location>
</feature>
<evidence type="ECO:0000313" key="10">
    <source>
        <dbReference type="Proteomes" id="UP001493487"/>
    </source>
</evidence>
<gene>
    <name evidence="9" type="ORF">QJS35_24925</name>
</gene>
<comment type="subcellular location">
    <subcellularLocation>
        <location evidence="1 7">Cell membrane</location>
        <topology evidence="1 7">Multi-pass membrane protein</topology>
    </subcellularLocation>
</comment>
<dbReference type="Gene3D" id="1.10.3720.10">
    <property type="entry name" value="MetI-like"/>
    <property type="match status" value="1"/>
</dbReference>
<keyword evidence="6 7" id="KW-0472">Membrane</keyword>
<dbReference type="InterPro" id="IPR000515">
    <property type="entry name" value="MetI-like"/>
</dbReference>
<dbReference type="PANTHER" id="PTHR43744:SF12">
    <property type="entry name" value="ABC TRANSPORTER PERMEASE PROTEIN MG189-RELATED"/>
    <property type="match status" value="1"/>
</dbReference>
<name>A0ABV1L020_9BACL</name>
<keyword evidence="10" id="KW-1185">Reference proteome</keyword>
<feature type="transmembrane region" description="Helical" evidence="7">
    <location>
        <begin position="21"/>
        <end position="40"/>
    </location>
</feature>
<accession>A0ABV1L020</accession>
<evidence type="ECO:0000259" key="8">
    <source>
        <dbReference type="PROSITE" id="PS50928"/>
    </source>
</evidence>
<evidence type="ECO:0000256" key="5">
    <source>
        <dbReference type="ARBA" id="ARBA00022989"/>
    </source>
</evidence>
<dbReference type="PANTHER" id="PTHR43744">
    <property type="entry name" value="ABC TRANSPORTER PERMEASE PROTEIN MG189-RELATED-RELATED"/>
    <property type="match status" value="1"/>
</dbReference>
<dbReference type="PROSITE" id="PS50928">
    <property type="entry name" value="ABC_TM1"/>
    <property type="match status" value="1"/>
</dbReference>
<feature type="domain" description="ABC transmembrane type-1" evidence="8">
    <location>
        <begin position="79"/>
        <end position="270"/>
    </location>
</feature>
<feature type="transmembrane region" description="Helical" evidence="7">
    <location>
        <begin position="83"/>
        <end position="105"/>
    </location>
</feature>
<feature type="transmembrane region" description="Helical" evidence="7">
    <location>
        <begin position="249"/>
        <end position="269"/>
    </location>
</feature>
<dbReference type="CDD" id="cd06261">
    <property type="entry name" value="TM_PBP2"/>
    <property type="match status" value="1"/>
</dbReference>
<dbReference type="InterPro" id="IPR035906">
    <property type="entry name" value="MetI-like_sf"/>
</dbReference>
<evidence type="ECO:0000256" key="2">
    <source>
        <dbReference type="ARBA" id="ARBA00022448"/>
    </source>
</evidence>
<sequence>MLFEANRTARFVRIGRSALRYSFLYAALGFICFPLLWMLSASLKSTAEIYRYPMRLLPAKPQWNNYVHIFEMAPLGRFLLNSFWYAGVTALATVAASSLAAYAFARLPARGSQVLMVLTLATLLLPGHATMIPQYLLFNELQWINSYLPLVIPAFAGSAYYILLIRQFYTGIPRELEDAVKIDGGGRLQIYTRIMLPLSVPPLVTSLLLEFIGRWNDLFSPLLYLNDERLYPVALGLTSFSSQYGATPWPHVMAASTIALLPLLLLFFLTQRYFLRDNPVVVFQKRSNSF</sequence>
<evidence type="ECO:0000313" key="9">
    <source>
        <dbReference type="EMBL" id="MEQ4485635.1"/>
    </source>
</evidence>
<keyword evidence="4 7" id="KW-0812">Transmembrane</keyword>
<dbReference type="Pfam" id="PF00528">
    <property type="entry name" value="BPD_transp_1"/>
    <property type="match status" value="1"/>
</dbReference>
<comment type="similarity">
    <text evidence="7">Belongs to the binding-protein-dependent transport system permease family.</text>
</comment>
<evidence type="ECO:0000256" key="1">
    <source>
        <dbReference type="ARBA" id="ARBA00004651"/>
    </source>
</evidence>
<feature type="transmembrane region" description="Helical" evidence="7">
    <location>
        <begin position="190"/>
        <end position="212"/>
    </location>
</feature>
<keyword evidence="5 7" id="KW-1133">Transmembrane helix</keyword>
<evidence type="ECO:0000256" key="3">
    <source>
        <dbReference type="ARBA" id="ARBA00022475"/>
    </source>
</evidence>
<keyword evidence="3" id="KW-1003">Cell membrane</keyword>
<evidence type="ECO:0000256" key="6">
    <source>
        <dbReference type="ARBA" id="ARBA00023136"/>
    </source>
</evidence>
<reference evidence="9 10" key="1">
    <citation type="journal article" date="2023" name="Genome Announc.">
        <title>Pan-Genome Analyses of the Genus Cohnella and Proposal of the Novel Species Cohnella silvisoli sp. nov., Isolated from Forest Soil.</title>
        <authorList>
            <person name="Wang C."/>
            <person name="Mao L."/>
            <person name="Bao G."/>
            <person name="Zhu H."/>
        </authorList>
    </citation>
    <scope>NUCLEOTIDE SEQUENCE [LARGE SCALE GENOMIC DNA]</scope>
    <source>
        <strain evidence="9 10">NL03-T5-1</strain>
    </source>
</reference>
<protein>
    <submittedName>
        <fullName evidence="9">Carbohydrate ABC transporter permease</fullName>
    </submittedName>
</protein>
<dbReference type="RefSeq" id="WP_232188055.1">
    <property type="nucleotide sequence ID" value="NZ_JAIOAP010000015.1"/>
</dbReference>